<reference evidence="3" key="1">
    <citation type="submission" date="2022-05" db="EMBL/GenBank/DDBJ databases">
        <title>Draft genome sequence of Clostridium tertium strain CP3 isolated from Peru.</title>
        <authorList>
            <person name="Hurtado R."/>
            <person name="Lima L."/>
            <person name="Sousa T."/>
            <person name="Jaiswal A.K."/>
            <person name="Tiwari S."/>
            <person name="Maturrano L."/>
            <person name="Brenig B."/>
            <person name="Azevedo V."/>
        </authorList>
    </citation>
    <scope>NUCLEOTIDE SEQUENCE</scope>
    <source>
        <strain evidence="3">CP3</strain>
    </source>
</reference>
<comment type="caution">
    <text evidence="3">The sequence shown here is derived from an EMBL/GenBank/DDBJ whole genome shotgun (WGS) entry which is preliminary data.</text>
</comment>
<keyword evidence="2" id="KW-0472">Membrane</keyword>
<feature type="transmembrane region" description="Helical" evidence="2">
    <location>
        <begin position="7"/>
        <end position="25"/>
    </location>
</feature>
<dbReference type="Pfam" id="PF05949">
    <property type="entry name" value="DUF881"/>
    <property type="match status" value="1"/>
</dbReference>
<name>A0A9X3XNT3_9CLOT</name>
<dbReference type="AlphaFoldDB" id="A0A9X3XNT3"/>
<evidence type="ECO:0000256" key="2">
    <source>
        <dbReference type="SAM" id="Phobius"/>
    </source>
</evidence>
<sequence length="244" mass="27994">MKNTKSGFFILIAAIITGFLIVNTINLNNTQINISLNALEYKNAVEERSTLYNEIEKIKSENIDYRHKISKYKGNDPEKNKKLVEDMKNQLFDYGALSGITSVKGPGLVIEIKDGDIDRKLDADYEIWRKIFHENDLSMVLNELRNAGAEAITMNNHRILPNTGVKCYSAHIGFEDESSTYAPFYIYAIGNPEEMKAYLLAENGFIQKLIIRKIKVEIEVKDEIIIPATKQSVEARYMQRYEEK</sequence>
<organism evidence="3 4">
    <name type="scientific">Clostridium tertium</name>
    <dbReference type="NCBI Taxonomy" id="1559"/>
    <lineage>
        <taxon>Bacteria</taxon>
        <taxon>Bacillati</taxon>
        <taxon>Bacillota</taxon>
        <taxon>Clostridia</taxon>
        <taxon>Eubacteriales</taxon>
        <taxon>Clostridiaceae</taxon>
        <taxon>Clostridium</taxon>
    </lineage>
</organism>
<keyword evidence="2" id="KW-1133">Transmembrane helix</keyword>
<evidence type="ECO:0000256" key="1">
    <source>
        <dbReference type="ARBA" id="ARBA00009108"/>
    </source>
</evidence>
<dbReference type="Proteomes" id="UP001141183">
    <property type="component" value="Unassembled WGS sequence"/>
</dbReference>
<proteinExistence type="inferred from homology"/>
<evidence type="ECO:0000313" key="3">
    <source>
        <dbReference type="EMBL" id="MDC4242458.1"/>
    </source>
</evidence>
<dbReference type="Gene3D" id="3.30.70.1880">
    <property type="entry name" value="Protein of unknown function DUF881"/>
    <property type="match status" value="1"/>
</dbReference>
<evidence type="ECO:0000313" key="4">
    <source>
        <dbReference type="Proteomes" id="UP001141183"/>
    </source>
</evidence>
<protein>
    <submittedName>
        <fullName evidence="3">DUF881 domain-containing protein</fullName>
    </submittedName>
</protein>
<comment type="similarity">
    <text evidence="1">Belongs to the UPF0749 family.</text>
</comment>
<gene>
    <name evidence="3" type="ORF">NE398_20205</name>
</gene>
<dbReference type="EMBL" id="JAMRYU010000033">
    <property type="protein sequence ID" value="MDC4242458.1"/>
    <property type="molecule type" value="Genomic_DNA"/>
</dbReference>
<keyword evidence="4" id="KW-1185">Reference proteome</keyword>
<keyword evidence="2" id="KW-0812">Transmembrane</keyword>
<dbReference type="PANTHER" id="PTHR37313:SF2">
    <property type="entry name" value="UPF0749 PROTEIN YLXX"/>
    <property type="match status" value="1"/>
</dbReference>
<dbReference type="RefSeq" id="WP_008679178.1">
    <property type="nucleotide sequence ID" value="NZ_CABKOG010000003.1"/>
</dbReference>
<dbReference type="InterPro" id="IPR010273">
    <property type="entry name" value="DUF881"/>
</dbReference>
<dbReference type="PANTHER" id="PTHR37313">
    <property type="entry name" value="UPF0749 PROTEIN RV1825"/>
    <property type="match status" value="1"/>
</dbReference>
<accession>A0A9X3XNT3</accession>